<feature type="transmembrane region" description="Helical" evidence="7">
    <location>
        <begin position="32"/>
        <end position="49"/>
    </location>
</feature>
<name>A0A0C9UIU8_SPHS4</name>
<feature type="transmembrane region" description="Helical" evidence="7">
    <location>
        <begin position="111"/>
        <end position="134"/>
    </location>
</feature>
<dbReference type="EMBL" id="KN837126">
    <property type="protein sequence ID" value="KIJ42923.1"/>
    <property type="molecule type" value="Genomic_DNA"/>
</dbReference>
<evidence type="ECO:0000256" key="2">
    <source>
        <dbReference type="ARBA" id="ARBA00010992"/>
    </source>
</evidence>
<keyword evidence="5 7" id="KW-1133">Transmembrane helix</keyword>
<organism evidence="9 10">
    <name type="scientific">Sphaerobolus stellatus (strain SS14)</name>
    <dbReference type="NCBI Taxonomy" id="990650"/>
    <lineage>
        <taxon>Eukaryota</taxon>
        <taxon>Fungi</taxon>
        <taxon>Dikarya</taxon>
        <taxon>Basidiomycota</taxon>
        <taxon>Agaricomycotina</taxon>
        <taxon>Agaricomycetes</taxon>
        <taxon>Phallomycetidae</taxon>
        <taxon>Geastrales</taxon>
        <taxon>Sphaerobolaceae</taxon>
        <taxon>Sphaerobolus</taxon>
    </lineage>
</organism>
<reference evidence="9 10" key="1">
    <citation type="submission" date="2014-06" db="EMBL/GenBank/DDBJ databases">
        <title>Evolutionary Origins and Diversification of the Mycorrhizal Mutualists.</title>
        <authorList>
            <consortium name="DOE Joint Genome Institute"/>
            <consortium name="Mycorrhizal Genomics Consortium"/>
            <person name="Kohler A."/>
            <person name="Kuo A."/>
            <person name="Nagy L.G."/>
            <person name="Floudas D."/>
            <person name="Copeland A."/>
            <person name="Barry K.W."/>
            <person name="Cichocki N."/>
            <person name="Veneault-Fourrey C."/>
            <person name="LaButti K."/>
            <person name="Lindquist E.A."/>
            <person name="Lipzen A."/>
            <person name="Lundell T."/>
            <person name="Morin E."/>
            <person name="Murat C."/>
            <person name="Riley R."/>
            <person name="Ohm R."/>
            <person name="Sun H."/>
            <person name="Tunlid A."/>
            <person name="Henrissat B."/>
            <person name="Grigoriev I.V."/>
            <person name="Hibbett D.S."/>
            <person name="Martin F."/>
        </authorList>
    </citation>
    <scope>NUCLEOTIDE SEQUENCE [LARGE SCALE GENOMIC DNA]</scope>
    <source>
        <strain evidence="9 10">SS14</strain>
    </source>
</reference>
<dbReference type="SUPFAM" id="SSF103473">
    <property type="entry name" value="MFS general substrate transporter"/>
    <property type="match status" value="1"/>
</dbReference>
<dbReference type="InterPro" id="IPR020846">
    <property type="entry name" value="MFS_dom"/>
</dbReference>
<dbReference type="PROSITE" id="PS50850">
    <property type="entry name" value="MFS"/>
    <property type="match status" value="1"/>
</dbReference>
<evidence type="ECO:0000259" key="8">
    <source>
        <dbReference type="PROSITE" id="PS50850"/>
    </source>
</evidence>
<keyword evidence="4 7" id="KW-0812">Transmembrane</keyword>
<feature type="transmembrane region" description="Helical" evidence="7">
    <location>
        <begin position="370"/>
        <end position="390"/>
    </location>
</feature>
<dbReference type="FunFam" id="1.20.1250.20:FF:000134">
    <property type="entry name" value="MFS sugar transporter protein"/>
    <property type="match status" value="1"/>
</dbReference>
<dbReference type="AlphaFoldDB" id="A0A0C9UIU8"/>
<evidence type="ECO:0000256" key="1">
    <source>
        <dbReference type="ARBA" id="ARBA00004141"/>
    </source>
</evidence>
<evidence type="ECO:0000256" key="3">
    <source>
        <dbReference type="ARBA" id="ARBA00022448"/>
    </source>
</evidence>
<accession>A0A0C9UIU8</accession>
<dbReference type="GO" id="GO:0016020">
    <property type="term" value="C:membrane"/>
    <property type="evidence" value="ECO:0007669"/>
    <property type="project" value="UniProtKB-SubCell"/>
</dbReference>
<dbReference type="GO" id="GO:0005351">
    <property type="term" value="F:carbohydrate:proton symporter activity"/>
    <property type="evidence" value="ECO:0007669"/>
    <property type="project" value="TreeGrafter"/>
</dbReference>
<feature type="domain" description="Major facilitator superfamily (MFS) profile" evidence="8">
    <location>
        <begin position="1"/>
        <end position="393"/>
    </location>
</feature>
<evidence type="ECO:0000256" key="4">
    <source>
        <dbReference type="ARBA" id="ARBA00022692"/>
    </source>
</evidence>
<sequence>KLGLIATVQNVGRCAVLPFVPYFCDGLGRRKTIFVGAGVVLAGAVVQAFSRDVETFLGSRCVLNVFSAYMLVTETAYPTQRATATAMFSAIWCVFRAAWTTFGTFHIANSWAWRIPSIVQAVAPLILMVTTVFGPESPRWLVSKGRDKEALKMLAHYHGQDDAESPIVRFQYRQIQTAIKQDKATEWKDLMRTRGNRRRMMVIVALAFFSQWSGNVLVAYYLNQVFHTIGITNPFTQLLVNGFLQTENLLIALSGAFLSDRVGRRPLFIISTLGMLVTFTAQTGLTARYAESHGKGVAHAVLGFIFIFYAAYDIAYSTLYVMYTVEILPYAIRAKGLSVFYFAICVTSIANLQVLIYVTPIALENIAWEYYIVFCCLLAFEVVFIMFFLVEVR</sequence>
<feature type="transmembrane region" description="Helical" evidence="7">
    <location>
        <begin position="200"/>
        <end position="222"/>
    </location>
</feature>
<evidence type="ECO:0000256" key="7">
    <source>
        <dbReference type="SAM" id="Phobius"/>
    </source>
</evidence>
<proteinExistence type="inferred from homology"/>
<protein>
    <recommendedName>
        <fullName evidence="8">Major facilitator superfamily (MFS) profile domain-containing protein</fullName>
    </recommendedName>
</protein>
<keyword evidence="3" id="KW-0813">Transport</keyword>
<dbReference type="Gene3D" id="1.20.1250.20">
    <property type="entry name" value="MFS general substrate transporter like domains"/>
    <property type="match status" value="1"/>
</dbReference>
<feature type="non-terminal residue" evidence="9">
    <location>
        <position position="1"/>
    </location>
</feature>
<dbReference type="InterPro" id="IPR005829">
    <property type="entry name" value="Sugar_transporter_CS"/>
</dbReference>
<keyword evidence="6 7" id="KW-0472">Membrane</keyword>
<feature type="non-terminal residue" evidence="9">
    <location>
        <position position="393"/>
    </location>
</feature>
<evidence type="ECO:0000313" key="9">
    <source>
        <dbReference type="EMBL" id="KIJ42923.1"/>
    </source>
</evidence>
<feature type="transmembrane region" description="Helical" evidence="7">
    <location>
        <begin position="242"/>
        <end position="259"/>
    </location>
</feature>
<dbReference type="Proteomes" id="UP000054279">
    <property type="component" value="Unassembled WGS sequence"/>
</dbReference>
<comment type="similarity">
    <text evidence="2">Belongs to the major facilitator superfamily. Sugar transporter (TC 2.A.1.1) family.</text>
</comment>
<dbReference type="InterPro" id="IPR036259">
    <property type="entry name" value="MFS_trans_sf"/>
</dbReference>
<feature type="transmembrane region" description="Helical" evidence="7">
    <location>
        <begin position="84"/>
        <end position="105"/>
    </location>
</feature>
<gene>
    <name evidence="9" type="ORF">M422DRAFT_79745</name>
</gene>
<keyword evidence="10" id="KW-1185">Reference proteome</keyword>
<dbReference type="PANTHER" id="PTHR48022">
    <property type="entry name" value="PLASTIDIC GLUCOSE TRANSPORTER 4"/>
    <property type="match status" value="1"/>
</dbReference>
<dbReference type="PANTHER" id="PTHR48022:SF64">
    <property type="entry name" value="MAJOR FACILITATOR SUPERFAMILY (MFS) PROFILE DOMAIN-CONTAINING PROTEIN"/>
    <property type="match status" value="1"/>
</dbReference>
<feature type="transmembrane region" description="Helical" evidence="7">
    <location>
        <begin position="337"/>
        <end position="358"/>
    </location>
</feature>
<feature type="transmembrane region" description="Helical" evidence="7">
    <location>
        <begin position="297"/>
        <end position="325"/>
    </location>
</feature>
<evidence type="ECO:0000256" key="6">
    <source>
        <dbReference type="ARBA" id="ARBA00023136"/>
    </source>
</evidence>
<dbReference type="Pfam" id="PF00083">
    <property type="entry name" value="Sugar_tr"/>
    <property type="match status" value="1"/>
</dbReference>
<evidence type="ECO:0000256" key="5">
    <source>
        <dbReference type="ARBA" id="ARBA00022989"/>
    </source>
</evidence>
<dbReference type="PROSITE" id="PS00216">
    <property type="entry name" value="SUGAR_TRANSPORT_1"/>
    <property type="match status" value="1"/>
</dbReference>
<dbReference type="HOGENOM" id="CLU_001265_30_13_1"/>
<dbReference type="OrthoDB" id="6133115at2759"/>
<dbReference type="InterPro" id="IPR005828">
    <property type="entry name" value="MFS_sugar_transport-like"/>
</dbReference>
<evidence type="ECO:0000313" key="10">
    <source>
        <dbReference type="Proteomes" id="UP000054279"/>
    </source>
</evidence>
<dbReference type="InterPro" id="IPR050360">
    <property type="entry name" value="MFS_Sugar_Transporters"/>
</dbReference>
<feature type="transmembrane region" description="Helical" evidence="7">
    <location>
        <begin position="55"/>
        <end position="72"/>
    </location>
</feature>
<comment type="subcellular location">
    <subcellularLocation>
        <location evidence="1">Membrane</location>
        <topology evidence="1">Multi-pass membrane protein</topology>
    </subcellularLocation>
</comment>
<feature type="transmembrane region" description="Helical" evidence="7">
    <location>
        <begin position="266"/>
        <end position="285"/>
    </location>
</feature>